<dbReference type="Proteomes" id="UP001222800">
    <property type="component" value="Chromosome"/>
</dbReference>
<dbReference type="EC" id="2.7.13.3" evidence="3"/>
<keyword evidence="6 12" id="KW-0418">Kinase</keyword>
<dbReference type="SUPFAM" id="SSF47384">
    <property type="entry name" value="Homodimeric domain of signal transducing histidine kinase"/>
    <property type="match status" value="1"/>
</dbReference>
<keyword evidence="9" id="KW-1133">Transmembrane helix</keyword>
<dbReference type="SUPFAM" id="SSF158472">
    <property type="entry name" value="HAMP domain-like"/>
    <property type="match status" value="1"/>
</dbReference>
<dbReference type="InterPro" id="IPR036890">
    <property type="entry name" value="HATPase_C_sf"/>
</dbReference>
<comment type="catalytic activity">
    <reaction evidence="1">
        <text>ATP + protein L-histidine = ADP + protein N-phospho-L-histidine.</text>
        <dbReference type="EC" id="2.7.13.3"/>
    </reaction>
</comment>
<feature type="transmembrane region" description="Helical" evidence="9">
    <location>
        <begin position="9"/>
        <end position="32"/>
    </location>
</feature>
<keyword evidence="9" id="KW-0472">Membrane</keyword>
<evidence type="ECO:0000256" key="5">
    <source>
        <dbReference type="ARBA" id="ARBA00022679"/>
    </source>
</evidence>
<feature type="coiled-coil region" evidence="8">
    <location>
        <begin position="345"/>
        <end position="376"/>
    </location>
</feature>
<comment type="subcellular location">
    <subcellularLocation>
        <location evidence="2">Membrane</location>
    </subcellularLocation>
</comment>
<feature type="transmembrane region" description="Helical" evidence="9">
    <location>
        <begin position="284"/>
        <end position="303"/>
    </location>
</feature>
<dbReference type="CDD" id="cd06225">
    <property type="entry name" value="HAMP"/>
    <property type="match status" value="1"/>
</dbReference>
<protein>
    <recommendedName>
        <fullName evidence="3">histidine kinase</fullName>
        <ecNumber evidence="3">2.7.13.3</ecNumber>
    </recommendedName>
</protein>
<dbReference type="RefSeq" id="WP_277733926.1">
    <property type="nucleotide sequence ID" value="NZ_CP120733.1"/>
</dbReference>
<dbReference type="CDD" id="cd00082">
    <property type="entry name" value="HisKA"/>
    <property type="match status" value="1"/>
</dbReference>
<dbReference type="Gene3D" id="6.10.340.10">
    <property type="match status" value="1"/>
</dbReference>
<proteinExistence type="predicted"/>
<dbReference type="InterPro" id="IPR050351">
    <property type="entry name" value="BphY/WalK/GraS-like"/>
</dbReference>
<evidence type="ECO:0000256" key="4">
    <source>
        <dbReference type="ARBA" id="ARBA00022553"/>
    </source>
</evidence>
<dbReference type="InterPro" id="IPR003661">
    <property type="entry name" value="HisK_dim/P_dom"/>
</dbReference>
<evidence type="ECO:0000259" key="10">
    <source>
        <dbReference type="PROSITE" id="PS50109"/>
    </source>
</evidence>
<dbReference type="PANTHER" id="PTHR45453">
    <property type="entry name" value="PHOSPHATE REGULON SENSOR PROTEIN PHOR"/>
    <property type="match status" value="1"/>
</dbReference>
<feature type="domain" description="Histidine kinase" evidence="10">
    <location>
        <begin position="386"/>
        <end position="599"/>
    </location>
</feature>
<dbReference type="GO" id="GO:0016301">
    <property type="term" value="F:kinase activity"/>
    <property type="evidence" value="ECO:0007669"/>
    <property type="project" value="UniProtKB-KW"/>
</dbReference>
<dbReference type="Pfam" id="PF00672">
    <property type="entry name" value="HAMP"/>
    <property type="match status" value="1"/>
</dbReference>
<keyword evidence="13" id="KW-1185">Reference proteome</keyword>
<reference evidence="12 13" key="1">
    <citation type="submission" date="2023-03" db="EMBL/GenBank/DDBJ databases">
        <title>Complete genome sequence of Tepidibacter sp. SWIR-1, isolated from a deep-sea hydrothermal vent.</title>
        <authorList>
            <person name="Li X."/>
        </authorList>
    </citation>
    <scope>NUCLEOTIDE SEQUENCE [LARGE SCALE GENOMIC DNA]</scope>
    <source>
        <strain evidence="12 13">SWIR-1</strain>
    </source>
</reference>
<evidence type="ECO:0000256" key="6">
    <source>
        <dbReference type="ARBA" id="ARBA00022777"/>
    </source>
</evidence>
<dbReference type="Pfam" id="PF00512">
    <property type="entry name" value="HisKA"/>
    <property type="match status" value="1"/>
</dbReference>
<dbReference type="InterPro" id="IPR003594">
    <property type="entry name" value="HATPase_dom"/>
</dbReference>
<dbReference type="Pfam" id="PF02518">
    <property type="entry name" value="HATPase_c"/>
    <property type="match status" value="1"/>
</dbReference>
<evidence type="ECO:0000256" key="3">
    <source>
        <dbReference type="ARBA" id="ARBA00012438"/>
    </source>
</evidence>
<feature type="domain" description="HAMP" evidence="11">
    <location>
        <begin position="305"/>
        <end position="357"/>
    </location>
</feature>
<dbReference type="EMBL" id="CP120733">
    <property type="protein sequence ID" value="WFD11768.1"/>
    <property type="molecule type" value="Genomic_DNA"/>
</dbReference>
<evidence type="ECO:0000259" key="11">
    <source>
        <dbReference type="PROSITE" id="PS50885"/>
    </source>
</evidence>
<keyword evidence="8" id="KW-0175">Coiled coil</keyword>
<dbReference type="InterPro" id="IPR003660">
    <property type="entry name" value="HAMP_dom"/>
</dbReference>
<evidence type="ECO:0000313" key="13">
    <source>
        <dbReference type="Proteomes" id="UP001222800"/>
    </source>
</evidence>
<evidence type="ECO:0000256" key="8">
    <source>
        <dbReference type="SAM" id="Coils"/>
    </source>
</evidence>
<evidence type="ECO:0000256" key="1">
    <source>
        <dbReference type="ARBA" id="ARBA00000085"/>
    </source>
</evidence>
<gene>
    <name evidence="12" type="ORF">P4S50_06750</name>
</gene>
<keyword evidence="9" id="KW-0812">Transmembrane</keyword>
<dbReference type="Gene3D" id="3.30.565.10">
    <property type="entry name" value="Histidine kinase-like ATPase, C-terminal domain"/>
    <property type="match status" value="1"/>
</dbReference>
<evidence type="ECO:0000256" key="9">
    <source>
        <dbReference type="SAM" id="Phobius"/>
    </source>
</evidence>
<dbReference type="PROSITE" id="PS50885">
    <property type="entry name" value="HAMP"/>
    <property type="match status" value="1"/>
</dbReference>
<evidence type="ECO:0000256" key="2">
    <source>
        <dbReference type="ARBA" id="ARBA00004370"/>
    </source>
</evidence>
<dbReference type="PROSITE" id="PS50109">
    <property type="entry name" value="HIS_KIN"/>
    <property type="match status" value="1"/>
</dbReference>
<accession>A0ABY8EFP0</accession>
<dbReference type="SMART" id="SM00304">
    <property type="entry name" value="HAMP"/>
    <property type="match status" value="1"/>
</dbReference>
<dbReference type="SMART" id="SM00387">
    <property type="entry name" value="HATPase_c"/>
    <property type="match status" value="1"/>
</dbReference>
<keyword evidence="5" id="KW-0808">Transferase</keyword>
<evidence type="ECO:0000256" key="7">
    <source>
        <dbReference type="ARBA" id="ARBA00023012"/>
    </source>
</evidence>
<dbReference type="SMART" id="SM00388">
    <property type="entry name" value="HisKA"/>
    <property type="match status" value="1"/>
</dbReference>
<organism evidence="12 13">
    <name type="scientific">Tepidibacter hydrothermalis</name>
    <dbReference type="NCBI Taxonomy" id="3036126"/>
    <lineage>
        <taxon>Bacteria</taxon>
        <taxon>Bacillati</taxon>
        <taxon>Bacillota</taxon>
        <taxon>Clostridia</taxon>
        <taxon>Peptostreptococcales</taxon>
        <taxon>Peptostreptococcaceae</taxon>
        <taxon>Tepidibacter</taxon>
    </lineage>
</organism>
<name>A0ABY8EFP0_9FIRM</name>
<dbReference type="InterPro" id="IPR005467">
    <property type="entry name" value="His_kinase_dom"/>
</dbReference>
<dbReference type="PANTHER" id="PTHR45453:SF1">
    <property type="entry name" value="PHOSPHATE REGULON SENSOR PROTEIN PHOR"/>
    <property type="match status" value="1"/>
</dbReference>
<keyword evidence="7" id="KW-0902">Two-component regulatory system</keyword>
<sequence length="599" mass="68934">MLNSIVKKIFLTIVGIFVLVMFIQLVLQNFFLEDIYSNMKISKIEKSFEQLCEDYNNHKWTGAQLNQEAMDYQNENGASILILNENDEVLNESFFKGFNYITIRDSGGKELKIIIDFLIDEEGNFRNLNNKIKDGESIEVIGMSIKGTNFIDPLEIKKMNTSLVSDEGYATWDELYKKNPHDIVEISGEVIARNFVVRDQGVLSYQQEKLFNEVKRYLIEKSENPQNVKEIFKEGSYEFTEEYSGLLIVVLAKKVVGADGNSTYAFSLFTLENIHDAFQILNGYYYYIFIFQLALVLVLVYFYSKWITNPLIKLIDSAKSISELNFTKRTDISTNDELSILSDSLNNISNNLSTAIEKLESSNEQLAIEAIKKAENEERMRNLLASLSHEFKTPLGIISGFLEIISDGVYEKEPEYYINVISDEIDKLNGLVLETIELSELETGSYKLNVSEFEIKPFIEVLMSKFEKQFEDKSMSFELGIEDRIVIGDISKIEQVMINILSNGVRYSPNGERIEVTSELQKDNLYVYIRNYGVLIDSKDLDKIWDRFYRAEKSRNRSLGGSGLGLTIVKNILELHESDYSVKNINNGVEFYFSLKMKY</sequence>
<evidence type="ECO:0000313" key="12">
    <source>
        <dbReference type="EMBL" id="WFD11768.1"/>
    </source>
</evidence>
<dbReference type="InterPro" id="IPR036097">
    <property type="entry name" value="HisK_dim/P_sf"/>
</dbReference>
<dbReference type="Gene3D" id="1.10.287.130">
    <property type="match status" value="1"/>
</dbReference>
<dbReference type="SUPFAM" id="SSF55874">
    <property type="entry name" value="ATPase domain of HSP90 chaperone/DNA topoisomerase II/histidine kinase"/>
    <property type="match status" value="1"/>
</dbReference>
<keyword evidence="4" id="KW-0597">Phosphoprotein</keyword>